<keyword evidence="3" id="KW-1185">Reference proteome</keyword>
<feature type="domain" description="DUF4007" evidence="1">
    <location>
        <begin position="2"/>
        <end position="164"/>
    </location>
</feature>
<evidence type="ECO:0000259" key="1">
    <source>
        <dbReference type="Pfam" id="PF13182"/>
    </source>
</evidence>
<evidence type="ECO:0000313" key="2">
    <source>
        <dbReference type="EMBL" id="MFC3860024.1"/>
    </source>
</evidence>
<gene>
    <name evidence="2" type="ORF">ACFOPQ_04500</name>
</gene>
<comment type="caution">
    <text evidence="2">The sequence shown here is derived from an EMBL/GenBank/DDBJ whole genome shotgun (WGS) entry which is preliminary data.</text>
</comment>
<organism evidence="2 3">
    <name type="scientific">Deinococcus antarcticus</name>
    <dbReference type="NCBI Taxonomy" id="1298767"/>
    <lineage>
        <taxon>Bacteria</taxon>
        <taxon>Thermotogati</taxon>
        <taxon>Deinococcota</taxon>
        <taxon>Deinococci</taxon>
        <taxon>Deinococcales</taxon>
        <taxon>Deinococcaceae</taxon>
        <taxon>Deinococcus</taxon>
    </lineage>
</organism>
<evidence type="ECO:0000313" key="3">
    <source>
        <dbReference type="Proteomes" id="UP001595748"/>
    </source>
</evidence>
<protein>
    <submittedName>
        <fullName evidence="2">DUF4007 family protein</fullName>
    </submittedName>
</protein>
<proteinExistence type="predicted"/>
<dbReference type="EMBL" id="JBHRZF010000043">
    <property type="protein sequence ID" value="MFC3860024.1"/>
    <property type="molecule type" value="Genomic_DNA"/>
</dbReference>
<name>A0ABV8A402_9DEIO</name>
<accession>A0ABV8A402</accession>
<sequence length="187" mass="20391">MPETLWLMHYHLSAPHGPGPRFWHDLTLRLPELSQPVTREEVASEIARSVRNESGAELKERGVATTATVFLGSYTKSDALGPLGILQDSESGSVYETPEAPPPGVVGYALAHYWQGQLGAQQTCSLDDLSVPSGFGSLLFMSSFDLNRALRQLSRQGVLELWMAAPPYQVTRPPAPEALLEGIYASE</sequence>
<reference evidence="3" key="1">
    <citation type="journal article" date="2019" name="Int. J. Syst. Evol. Microbiol.">
        <title>The Global Catalogue of Microorganisms (GCM) 10K type strain sequencing project: providing services to taxonomists for standard genome sequencing and annotation.</title>
        <authorList>
            <consortium name="The Broad Institute Genomics Platform"/>
            <consortium name="The Broad Institute Genome Sequencing Center for Infectious Disease"/>
            <person name="Wu L."/>
            <person name="Ma J."/>
        </authorList>
    </citation>
    <scope>NUCLEOTIDE SEQUENCE [LARGE SCALE GENOMIC DNA]</scope>
    <source>
        <strain evidence="3">CCTCC AB 2013263</strain>
    </source>
</reference>
<dbReference type="RefSeq" id="WP_380076189.1">
    <property type="nucleotide sequence ID" value="NZ_JBHRZF010000043.1"/>
</dbReference>
<dbReference type="Pfam" id="PF13182">
    <property type="entry name" value="DUF4007"/>
    <property type="match status" value="1"/>
</dbReference>
<dbReference type="Proteomes" id="UP001595748">
    <property type="component" value="Unassembled WGS sequence"/>
</dbReference>
<dbReference type="InterPro" id="IPR025248">
    <property type="entry name" value="DUF4007"/>
</dbReference>